<dbReference type="InterPro" id="IPR036465">
    <property type="entry name" value="vWFA_dom_sf"/>
</dbReference>
<dbReference type="RefSeq" id="XP_030853781.1">
    <property type="nucleotide sequence ID" value="XM_030997921.1"/>
</dbReference>
<dbReference type="GO" id="GO:0006508">
    <property type="term" value="P:proteolysis"/>
    <property type="evidence" value="ECO:0000318"/>
    <property type="project" value="GO_Central"/>
</dbReference>
<evidence type="ECO:0000256" key="9">
    <source>
        <dbReference type="ARBA" id="ARBA00023157"/>
    </source>
</evidence>
<dbReference type="AlphaFoldDB" id="A0A7M7PNP5"/>
<dbReference type="InParanoid" id="A0A7M7PNP5"/>
<keyword evidence="6 13" id="KW-0732">Signal</keyword>
<feature type="domain" description="VWFA" evidence="14">
    <location>
        <begin position="337"/>
        <end position="512"/>
    </location>
</feature>
<dbReference type="PANTHER" id="PTHR46393">
    <property type="entry name" value="SUSHI DOMAIN-CONTAINING PROTEIN"/>
    <property type="match status" value="1"/>
</dbReference>
<evidence type="ECO:0000259" key="16">
    <source>
        <dbReference type="PROSITE" id="PS50923"/>
    </source>
</evidence>
<dbReference type="Gene3D" id="2.40.10.10">
    <property type="entry name" value="Trypsin-like serine proteases"/>
    <property type="match status" value="1"/>
</dbReference>
<evidence type="ECO:0000256" key="5">
    <source>
        <dbReference type="ARBA" id="ARBA00022659"/>
    </source>
</evidence>
<dbReference type="Gene3D" id="2.10.25.10">
    <property type="entry name" value="Laminin"/>
    <property type="match status" value="1"/>
</dbReference>
<dbReference type="SUPFAM" id="SSF57535">
    <property type="entry name" value="Complement control module/SCR domain"/>
    <property type="match status" value="3"/>
</dbReference>
<dbReference type="PRINTS" id="PR00453">
    <property type="entry name" value="VWFADOMAIN"/>
</dbReference>
<dbReference type="Pfam" id="PF00089">
    <property type="entry name" value="Trypsin"/>
    <property type="match status" value="1"/>
</dbReference>
<dbReference type="SMART" id="SM00020">
    <property type="entry name" value="Tryp_SPc"/>
    <property type="match status" value="1"/>
</dbReference>
<keyword evidence="7" id="KW-0677">Repeat</keyword>
<keyword evidence="5 12" id="KW-0768">Sushi</keyword>
<dbReference type="GO" id="GO:0005509">
    <property type="term" value="F:calcium ion binding"/>
    <property type="evidence" value="ECO:0007669"/>
    <property type="project" value="InterPro"/>
</dbReference>
<keyword evidence="9 12" id="KW-1015">Disulfide bond</keyword>
<evidence type="ECO:0000259" key="14">
    <source>
        <dbReference type="PROSITE" id="PS50234"/>
    </source>
</evidence>
<dbReference type="PRINTS" id="PR00722">
    <property type="entry name" value="CHYMOTRYPSIN"/>
</dbReference>
<dbReference type="EnsemblMetazoa" id="XM_030997921">
    <property type="protein sequence ID" value="XP_030853781"/>
    <property type="gene ID" value="LOC754422"/>
</dbReference>
<dbReference type="Gene3D" id="2.10.70.10">
    <property type="entry name" value="Complement Module, domain 1"/>
    <property type="match status" value="3"/>
</dbReference>
<evidence type="ECO:0000256" key="7">
    <source>
        <dbReference type="ARBA" id="ARBA00022737"/>
    </source>
</evidence>
<evidence type="ECO:0000256" key="8">
    <source>
        <dbReference type="ARBA" id="ARBA00022859"/>
    </source>
</evidence>
<keyword evidence="4" id="KW-0399">Innate immunity</keyword>
<dbReference type="OrthoDB" id="6127264at2759"/>
<dbReference type="SMART" id="SM00032">
    <property type="entry name" value="CCP"/>
    <property type="match status" value="3"/>
</dbReference>
<feature type="domain" description="Sushi" evidence="16">
    <location>
        <begin position="23"/>
        <end position="85"/>
    </location>
</feature>
<dbReference type="InterPro" id="IPR001881">
    <property type="entry name" value="EGF-like_Ca-bd_dom"/>
</dbReference>
<comment type="subcellular location">
    <subcellularLocation>
        <location evidence="3">Cell surface</location>
    </subcellularLocation>
</comment>
<proteinExistence type="predicted"/>
<dbReference type="InterPro" id="IPR035976">
    <property type="entry name" value="Sushi/SCR/CCP_sf"/>
</dbReference>
<keyword evidence="18" id="KW-1185">Reference proteome</keyword>
<dbReference type="CDD" id="cd00033">
    <property type="entry name" value="CCP"/>
    <property type="match status" value="2"/>
</dbReference>
<feature type="domain" description="Sushi" evidence="16">
    <location>
        <begin position="169"/>
        <end position="232"/>
    </location>
</feature>
<dbReference type="CDD" id="cd01450">
    <property type="entry name" value="vWFA_subfamily_ECM"/>
    <property type="match status" value="1"/>
</dbReference>
<dbReference type="PROSITE" id="PS50240">
    <property type="entry name" value="TRYPSIN_DOM"/>
    <property type="match status" value="1"/>
</dbReference>
<dbReference type="PROSITE" id="PS50234">
    <property type="entry name" value="VWFA"/>
    <property type="match status" value="1"/>
</dbReference>
<evidence type="ECO:0000256" key="4">
    <source>
        <dbReference type="ARBA" id="ARBA00022588"/>
    </source>
</evidence>
<evidence type="ECO:0000313" key="18">
    <source>
        <dbReference type="Proteomes" id="UP000007110"/>
    </source>
</evidence>
<feature type="disulfide bond" evidence="12">
    <location>
        <begin position="264"/>
        <end position="291"/>
    </location>
</feature>
<dbReference type="SMART" id="SM00179">
    <property type="entry name" value="EGF_CA"/>
    <property type="match status" value="1"/>
</dbReference>
<comment type="caution">
    <text evidence="12">Lacks conserved residue(s) required for the propagation of feature annotation.</text>
</comment>
<evidence type="ECO:0000256" key="13">
    <source>
        <dbReference type="SAM" id="SignalP"/>
    </source>
</evidence>
<organism evidence="17 18">
    <name type="scientific">Strongylocentrotus purpuratus</name>
    <name type="common">Purple sea urchin</name>
    <dbReference type="NCBI Taxonomy" id="7668"/>
    <lineage>
        <taxon>Eukaryota</taxon>
        <taxon>Metazoa</taxon>
        <taxon>Echinodermata</taxon>
        <taxon>Eleutherozoa</taxon>
        <taxon>Echinozoa</taxon>
        <taxon>Echinoidea</taxon>
        <taxon>Euechinoidea</taxon>
        <taxon>Echinacea</taxon>
        <taxon>Camarodonta</taxon>
        <taxon>Echinidea</taxon>
        <taxon>Strongylocentrotidae</taxon>
        <taxon>Strongylocentrotus</taxon>
    </lineage>
</organism>
<keyword evidence="8" id="KW-0391">Immunity</keyword>
<dbReference type="Proteomes" id="UP000007110">
    <property type="component" value="Unassembled WGS sequence"/>
</dbReference>
<dbReference type="SUPFAM" id="SSF53300">
    <property type="entry name" value="vWA-like"/>
    <property type="match status" value="1"/>
</dbReference>
<dbReference type="GeneID" id="754422"/>
<dbReference type="InterPro" id="IPR009003">
    <property type="entry name" value="Peptidase_S1_PA"/>
</dbReference>
<comment type="cofactor">
    <cofactor evidence="1">
        <name>Mn(2+)</name>
        <dbReference type="ChEBI" id="CHEBI:29035"/>
    </cofactor>
</comment>
<dbReference type="InterPro" id="IPR002035">
    <property type="entry name" value="VWF_A"/>
</dbReference>
<reference evidence="17" key="2">
    <citation type="submission" date="2021-01" db="UniProtKB">
        <authorList>
            <consortium name="EnsemblMetazoa"/>
        </authorList>
    </citation>
    <scope>IDENTIFICATION</scope>
</reference>
<reference evidence="18" key="1">
    <citation type="submission" date="2015-02" db="EMBL/GenBank/DDBJ databases">
        <title>Genome sequencing for Strongylocentrotus purpuratus.</title>
        <authorList>
            <person name="Murali S."/>
            <person name="Liu Y."/>
            <person name="Vee V."/>
            <person name="English A."/>
            <person name="Wang M."/>
            <person name="Skinner E."/>
            <person name="Han Y."/>
            <person name="Muzny D.M."/>
            <person name="Worley K.C."/>
            <person name="Gibbs R.A."/>
        </authorList>
    </citation>
    <scope>NUCLEOTIDE SEQUENCE</scope>
</reference>
<dbReference type="InterPro" id="IPR000436">
    <property type="entry name" value="Sushi_SCR_CCP_dom"/>
</dbReference>
<name>A0A7M7PNP5_STRPU</name>
<dbReference type="InterPro" id="IPR001314">
    <property type="entry name" value="Peptidase_S1A"/>
</dbReference>
<dbReference type="CDD" id="cd00190">
    <property type="entry name" value="Tryp_SPc"/>
    <property type="match status" value="1"/>
</dbReference>
<feature type="domain" description="Sushi" evidence="16">
    <location>
        <begin position="235"/>
        <end position="293"/>
    </location>
</feature>
<evidence type="ECO:0000256" key="1">
    <source>
        <dbReference type="ARBA" id="ARBA00001936"/>
    </source>
</evidence>
<evidence type="ECO:0000256" key="6">
    <source>
        <dbReference type="ARBA" id="ARBA00022729"/>
    </source>
</evidence>
<feature type="chain" id="PRO_5029871062" description="C3/C5 convertase" evidence="13">
    <location>
        <begin position="25"/>
        <end position="811"/>
    </location>
</feature>
<evidence type="ECO:0000259" key="15">
    <source>
        <dbReference type="PROSITE" id="PS50240"/>
    </source>
</evidence>
<dbReference type="Pfam" id="PF00092">
    <property type="entry name" value="VWA"/>
    <property type="match status" value="1"/>
</dbReference>
<dbReference type="Gene3D" id="3.40.50.410">
    <property type="entry name" value="von Willebrand factor, type A domain"/>
    <property type="match status" value="1"/>
</dbReference>
<keyword evidence="10" id="KW-0325">Glycoprotein</keyword>
<evidence type="ECO:0000256" key="11">
    <source>
        <dbReference type="ARBA" id="ARBA00029636"/>
    </source>
</evidence>
<dbReference type="InterPro" id="IPR001254">
    <property type="entry name" value="Trypsin_dom"/>
</dbReference>
<sequence length="811" mass="89252">MVSKTILPACLLLFSSFIGLQTDACNLSDLVLENGAYAAQEGDSTVGVGEMVSACCNNGFVRMGPEAVWCLTTGQFNEDRPTCEDIDECRDGWLLADVSDDDESSFYSTDYAPVVEDHPLLDKLNQVTCQGRTLLPLPAELCHSTNADCLNIKGSYTCSCRRYYIGNGTHCEEDNIPCEPASAPANGFIRVDRGRSVDFGCNRGYILIGDDRQTCLRGQWEHDNNATARCIDITIRCPQPVAPLHGRIETFGGIRANDHISVVCNDDYDLIGNGIRQCRYNGQWSGRAPRCKPKKTLGDVATDIKRNIIDPFTSYTNSSIMRQASSRSANVPSLGLDIVLAYDRSSSLDVTDFQLVVNFTKQLLSNFGVSYDEGGTRVAALTFSSTAEMAFNYSAGVETEEQVFARLDALTENIGGATGLKEGLSMVATEIYPTMRERAKHVLFIFTDGQHNTADPFLVANDLKEKGLDIFAVGVGRQINQTALQQIASYPPTSHFFYIESFQDLQTLTGLVNSSEIDYKPCGEAGNVLVAGDNYQANEKAWPWLSVIHRNSSTGWKMACSGTLLCQQWVLTTSSCFANIPDAEVIDEKLVTIDLEDSQFIPEEIKVTVTMGEYNRSLGEGCEQTIKVDRIVLHGQFDYDNIHDYDIALLHLSEPVELNSCARTICLPSETDSPHEPIVVGWGTASGLPQNARDVPLQFPMPLADQDECRVDHARDLLDDRIDLTDRMLCAGDGLGTDIRCHGDSGSPLMYQRSGDDKWALLGISTKGELCSRRSRHGIFTRIEPGFKGWINDVTDDCFNNHIPTATILNA</sequence>
<dbReference type="GO" id="GO:0009986">
    <property type="term" value="C:cell surface"/>
    <property type="evidence" value="ECO:0007669"/>
    <property type="project" value="UniProtKB-SubCell"/>
</dbReference>
<dbReference type="SUPFAM" id="SSF50494">
    <property type="entry name" value="Trypsin-like serine proteases"/>
    <property type="match status" value="1"/>
</dbReference>
<feature type="signal peptide" evidence="13">
    <location>
        <begin position="1"/>
        <end position="24"/>
    </location>
</feature>
<dbReference type="GO" id="GO:0004252">
    <property type="term" value="F:serine-type endopeptidase activity"/>
    <property type="evidence" value="ECO:0000318"/>
    <property type="project" value="GO_Central"/>
</dbReference>
<dbReference type="KEGG" id="spu:754422"/>
<dbReference type="PROSITE" id="PS50923">
    <property type="entry name" value="SUSHI"/>
    <property type="match status" value="3"/>
</dbReference>
<evidence type="ECO:0000256" key="2">
    <source>
        <dbReference type="ARBA" id="ARBA00001946"/>
    </source>
</evidence>
<dbReference type="CDD" id="cd00054">
    <property type="entry name" value="EGF_CA"/>
    <property type="match status" value="1"/>
</dbReference>
<evidence type="ECO:0000313" key="17">
    <source>
        <dbReference type="EnsemblMetazoa" id="XP_030853781"/>
    </source>
</evidence>
<dbReference type="GO" id="GO:0005615">
    <property type="term" value="C:extracellular space"/>
    <property type="evidence" value="ECO:0000318"/>
    <property type="project" value="GO_Central"/>
</dbReference>
<feature type="domain" description="Peptidase S1" evidence="15">
    <location>
        <begin position="529"/>
        <end position="796"/>
    </location>
</feature>
<evidence type="ECO:0000256" key="10">
    <source>
        <dbReference type="ARBA" id="ARBA00023180"/>
    </source>
</evidence>
<feature type="disulfide bond" evidence="12">
    <location>
        <begin position="56"/>
        <end position="83"/>
    </location>
</feature>
<dbReference type="OMA" id="CIDITIR"/>
<dbReference type="GO" id="GO:0045087">
    <property type="term" value="P:innate immune response"/>
    <property type="evidence" value="ECO:0007669"/>
    <property type="project" value="UniProtKB-KW"/>
</dbReference>
<evidence type="ECO:0000256" key="12">
    <source>
        <dbReference type="PROSITE-ProRule" id="PRU00302"/>
    </source>
</evidence>
<dbReference type="InterPro" id="IPR043504">
    <property type="entry name" value="Peptidase_S1_PA_chymotrypsin"/>
</dbReference>
<protein>
    <recommendedName>
        <fullName evidence="11">C3/C5 convertase</fullName>
    </recommendedName>
</protein>
<dbReference type="Pfam" id="PF00084">
    <property type="entry name" value="Sushi"/>
    <property type="match status" value="2"/>
</dbReference>
<dbReference type="PANTHER" id="PTHR46393:SF7">
    <property type="entry name" value="COMPLEMENT C2"/>
    <property type="match status" value="1"/>
</dbReference>
<dbReference type="SMART" id="SM00327">
    <property type="entry name" value="VWA"/>
    <property type="match status" value="1"/>
</dbReference>
<accession>A0A7M7PNP5</accession>
<comment type="cofactor">
    <cofactor evidence="2">
        <name>Mg(2+)</name>
        <dbReference type="ChEBI" id="CHEBI:18420"/>
    </cofactor>
</comment>
<evidence type="ECO:0000256" key="3">
    <source>
        <dbReference type="ARBA" id="ARBA00004241"/>
    </source>
</evidence>